<protein>
    <recommendedName>
        <fullName evidence="4">DUF541 domain-containing protein</fullName>
    </recommendedName>
</protein>
<name>A0ABV7RSZ3_9GAMM</name>
<organism evidence="2 3">
    <name type="scientific">Lysobacter cavernae</name>
    <dbReference type="NCBI Taxonomy" id="1685901"/>
    <lineage>
        <taxon>Bacteria</taxon>
        <taxon>Pseudomonadati</taxon>
        <taxon>Pseudomonadota</taxon>
        <taxon>Gammaproteobacteria</taxon>
        <taxon>Lysobacterales</taxon>
        <taxon>Lysobacteraceae</taxon>
        <taxon>Lysobacter</taxon>
    </lineage>
</organism>
<proteinExistence type="predicted"/>
<reference evidence="3" key="1">
    <citation type="journal article" date="2019" name="Int. J. Syst. Evol. Microbiol.">
        <title>The Global Catalogue of Microorganisms (GCM) 10K type strain sequencing project: providing services to taxonomists for standard genome sequencing and annotation.</title>
        <authorList>
            <consortium name="The Broad Institute Genomics Platform"/>
            <consortium name="The Broad Institute Genome Sequencing Center for Infectious Disease"/>
            <person name="Wu L."/>
            <person name="Ma J."/>
        </authorList>
    </citation>
    <scope>NUCLEOTIDE SEQUENCE [LARGE SCALE GENOMIC DNA]</scope>
    <source>
        <strain evidence="3">KCTC 42875</strain>
    </source>
</reference>
<evidence type="ECO:0008006" key="4">
    <source>
        <dbReference type="Google" id="ProtNLM"/>
    </source>
</evidence>
<comment type="caution">
    <text evidence="2">The sequence shown here is derived from an EMBL/GenBank/DDBJ whole genome shotgun (WGS) entry which is preliminary data.</text>
</comment>
<dbReference type="PROSITE" id="PS51257">
    <property type="entry name" value="PROKAR_LIPOPROTEIN"/>
    <property type="match status" value="1"/>
</dbReference>
<evidence type="ECO:0000256" key="1">
    <source>
        <dbReference type="SAM" id="SignalP"/>
    </source>
</evidence>
<evidence type="ECO:0000313" key="3">
    <source>
        <dbReference type="Proteomes" id="UP001595740"/>
    </source>
</evidence>
<keyword evidence="1" id="KW-0732">Signal</keyword>
<dbReference type="RefSeq" id="WP_386760236.1">
    <property type="nucleotide sequence ID" value="NZ_JBHRXK010000015.1"/>
</dbReference>
<keyword evidence="3" id="KW-1185">Reference proteome</keyword>
<feature type="chain" id="PRO_5045297708" description="DUF541 domain-containing protein" evidence="1">
    <location>
        <begin position="21"/>
        <end position="140"/>
    </location>
</feature>
<sequence length="140" mass="14493">MLKKSFIVGLAVIASACASSHVLVGTAREPIELEQVKVYLEPPTKYETVALLEASDLGANGFSAQSRMNKVMKRLKAEAADLGANGILLQGIDTQHTGSIGSGYANTSISGNSAYTSGVGYSAAQVSKVGKAIAIYVPTE</sequence>
<dbReference type="EMBL" id="JBHRXK010000015">
    <property type="protein sequence ID" value="MFC3552475.1"/>
    <property type="molecule type" value="Genomic_DNA"/>
</dbReference>
<gene>
    <name evidence="2" type="ORF">ACFOLC_15835</name>
</gene>
<feature type="signal peptide" evidence="1">
    <location>
        <begin position="1"/>
        <end position="20"/>
    </location>
</feature>
<accession>A0ABV7RSZ3</accession>
<evidence type="ECO:0000313" key="2">
    <source>
        <dbReference type="EMBL" id="MFC3552475.1"/>
    </source>
</evidence>
<dbReference type="Proteomes" id="UP001595740">
    <property type="component" value="Unassembled WGS sequence"/>
</dbReference>